<dbReference type="AlphaFoldDB" id="A0A4T2BFP2"/>
<keyword evidence="13" id="KW-1185">Reference proteome</keyword>
<name>A0A4T2BFP2_9MICO</name>
<dbReference type="SMART" id="SM00387">
    <property type="entry name" value="HATPase_c"/>
    <property type="match status" value="1"/>
</dbReference>
<evidence type="ECO:0000256" key="7">
    <source>
        <dbReference type="ARBA" id="ARBA00022840"/>
    </source>
</evidence>
<dbReference type="EMBL" id="QYRT01000055">
    <property type="protein sequence ID" value="TIH30115.1"/>
    <property type="molecule type" value="Genomic_DNA"/>
</dbReference>
<evidence type="ECO:0000256" key="9">
    <source>
        <dbReference type="SAM" id="MobiDB-lite"/>
    </source>
</evidence>
<feature type="transmembrane region" description="Helical" evidence="10">
    <location>
        <begin position="138"/>
        <end position="159"/>
    </location>
</feature>
<evidence type="ECO:0000313" key="13">
    <source>
        <dbReference type="Proteomes" id="UP000306192"/>
    </source>
</evidence>
<dbReference type="Pfam" id="PF02518">
    <property type="entry name" value="HATPase_c"/>
    <property type="match status" value="1"/>
</dbReference>
<dbReference type="Proteomes" id="UP000306192">
    <property type="component" value="Unassembled WGS sequence"/>
</dbReference>
<evidence type="ECO:0000256" key="4">
    <source>
        <dbReference type="ARBA" id="ARBA00022679"/>
    </source>
</evidence>
<dbReference type="InterPro" id="IPR003594">
    <property type="entry name" value="HATPase_dom"/>
</dbReference>
<protein>
    <recommendedName>
        <fullName evidence="2">histidine kinase</fullName>
        <ecNumber evidence="2">2.7.13.3</ecNumber>
    </recommendedName>
</protein>
<keyword evidence="7" id="KW-0067">ATP-binding</keyword>
<keyword evidence="4" id="KW-0808">Transferase</keyword>
<evidence type="ECO:0000256" key="1">
    <source>
        <dbReference type="ARBA" id="ARBA00000085"/>
    </source>
</evidence>
<comment type="caution">
    <text evidence="12">The sequence shown here is derived from an EMBL/GenBank/DDBJ whole genome shotgun (WGS) entry which is preliminary data.</text>
</comment>
<sequence length="448" mass="46381">MPHAAPLDTIGTMARTNPQRGAPGGAEFDRQASRFGGHAGPPTLLFVLLPVFFSFLVQVPVAVLSGVHRHDPLGLLTLVLALIGPGALLFARRFPGPVVAIVAAAACADLLLPSASGAPYVAVGFAVISAIARGARLWAFLAVTAGWLIAFGGSLVFSIDWNPGRVVVTTIGLVVAMVIGEGIRTRRQRVLEFQLAMRRRREDTAQAERVRIARELHDVLAHSLSQINVQAGVGLHLIDEHPEKAAEALANIKLTSKTALDEVRGVLGFLRSERDAPLLPSADLARLESLVAGASTEALRVRLDNRITSAPSAGVQLALFRIAQESLTNATRHSGASEVAVTVAETAGFYSVTIEDNGVAAPAGASTTTLESALGNGIRGMRERAELLGGTFEVGPVDAAGSASSSDSFDSSDSAAAAGAPLHAAAGGLAGPVGFRVRAILPKQGSGR</sequence>
<evidence type="ECO:0000313" key="12">
    <source>
        <dbReference type="EMBL" id="TIH30115.1"/>
    </source>
</evidence>
<keyword evidence="10" id="KW-1133">Transmembrane helix</keyword>
<dbReference type="PANTHER" id="PTHR24421:SF10">
    <property type="entry name" value="NITRATE_NITRITE SENSOR PROTEIN NARQ"/>
    <property type="match status" value="1"/>
</dbReference>
<feature type="domain" description="Histidine kinase/HSP90-like ATPase" evidence="11">
    <location>
        <begin position="314"/>
        <end position="445"/>
    </location>
</feature>
<evidence type="ECO:0000256" key="3">
    <source>
        <dbReference type="ARBA" id="ARBA00022553"/>
    </source>
</evidence>
<evidence type="ECO:0000259" key="11">
    <source>
        <dbReference type="SMART" id="SM00387"/>
    </source>
</evidence>
<keyword evidence="3" id="KW-0597">Phosphoprotein</keyword>
<evidence type="ECO:0000256" key="2">
    <source>
        <dbReference type="ARBA" id="ARBA00012438"/>
    </source>
</evidence>
<dbReference type="PANTHER" id="PTHR24421">
    <property type="entry name" value="NITRATE/NITRITE SENSOR PROTEIN NARX-RELATED"/>
    <property type="match status" value="1"/>
</dbReference>
<reference evidence="12 13" key="1">
    <citation type="journal article" date="2019" name="Microorganisms">
        <title>Systematic Affiliation and Genome Analysis of Subtercola vilae DB165(T) with Particular Emphasis on Cold Adaptation of an Isolate from a High-Altitude Cold Volcano Lake.</title>
        <authorList>
            <person name="Villalobos A.S."/>
            <person name="Wiese J."/>
            <person name="Imhoff J.F."/>
            <person name="Dorador C."/>
            <person name="Keller A."/>
            <person name="Hentschel U."/>
        </authorList>
    </citation>
    <scope>NUCLEOTIDE SEQUENCE [LARGE SCALE GENOMIC DNA]</scope>
    <source>
        <strain evidence="12 13">DB165</strain>
    </source>
</reference>
<dbReference type="InterPro" id="IPR036890">
    <property type="entry name" value="HATPase_C_sf"/>
</dbReference>
<dbReference type="EC" id="2.7.13.3" evidence="2"/>
<dbReference type="InterPro" id="IPR050482">
    <property type="entry name" value="Sensor_HK_TwoCompSys"/>
</dbReference>
<evidence type="ECO:0000256" key="6">
    <source>
        <dbReference type="ARBA" id="ARBA00022777"/>
    </source>
</evidence>
<gene>
    <name evidence="12" type="ORF">D4765_17495</name>
</gene>
<dbReference type="GO" id="GO:0000155">
    <property type="term" value="F:phosphorelay sensor kinase activity"/>
    <property type="evidence" value="ECO:0007669"/>
    <property type="project" value="InterPro"/>
</dbReference>
<feature type="transmembrane region" description="Helical" evidence="10">
    <location>
        <begin position="44"/>
        <end position="66"/>
    </location>
</feature>
<evidence type="ECO:0000256" key="10">
    <source>
        <dbReference type="SAM" id="Phobius"/>
    </source>
</evidence>
<evidence type="ECO:0000256" key="5">
    <source>
        <dbReference type="ARBA" id="ARBA00022741"/>
    </source>
</evidence>
<dbReference type="GO" id="GO:0005524">
    <property type="term" value="F:ATP binding"/>
    <property type="evidence" value="ECO:0007669"/>
    <property type="project" value="UniProtKB-KW"/>
</dbReference>
<comment type="catalytic activity">
    <reaction evidence="1">
        <text>ATP + protein L-histidine = ADP + protein N-phospho-L-histidine.</text>
        <dbReference type="EC" id="2.7.13.3"/>
    </reaction>
</comment>
<evidence type="ECO:0000256" key="8">
    <source>
        <dbReference type="ARBA" id="ARBA00023012"/>
    </source>
</evidence>
<dbReference type="Gene3D" id="1.20.5.1930">
    <property type="match status" value="1"/>
</dbReference>
<dbReference type="CDD" id="cd16917">
    <property type="entry name" value="HATPase_UhpB-NarQ-NarX-like"/>
    <property type="match status" value="1"/>
</dbReference>
<keyword evidence="5" id="KW-0547">Nucleotide-binding</keyword>
<dbReference type="GO" id="GO:0046983">
    <property type="term" value="F:protein dimerization activity"/>
    <property type="evidence" value="ECO:0007669"/>
    <property type="project" value="InterPro"/>
</dbReference>
<dbReference type="SUPFAM" id="SSF55874">
    <property type="entry name" value="ATPase domain of HSP90 chaperone/DNA topoisomerase II/histidine kinase"/>
    <property type="match status" value="1"/>
</dbReference>
<dbReference type="Gene3D" id="3.30.565.10">
    <property type="entry name" value="Histidine kinase-like ATPase, C-terminal domain"/>
    <property type="match status" value="1"/>
</dbReference>
<keyword evidence="8" id="KW-0902">Two-component regulatory system</keyword>
<accession>A0A4T2BFP2</accession>
<dbReference type="Pfam" id="PF07730">
    <property type="entry name" value="HisKA_3"/>
    <property type="match status" value="1"/>
</dbReference>
<feature type="transmembrane region" description="Helical" evidence="10">
    <location>
        <begin position="165"/>
        <end position="183"/>
    </location>
</feature>
<organism evidence="12 13">
    <name type="scientific">Subtercola vilae</name>
    <dbReference type="NCBI Taxonomy" id="2056433"/>
    <lineage>
        <taxon>Bacteria</taxon>
        <taxon>Bacillati</taxon>
        <taxon>Actinomycetota</taxon>
        <taxon>Actinomycetes</taxon>
        <taxon>Micrococcales</taxon>
        <taxon>Microbacteriaceae</taxon>
        <taxon>Subtercola</taxon>
    </lineage>
</organism>
<dbReference type="InterPro" id="IPR011712">
    <property type="entry name" value="Sig_transdc_His_kin_sub3_dim/P"/>
</dbReference>
<keyword evidence="10" id="KW-0812">Transmembrane</keyword>
<dbReference type="GO" id="GO:0016020">
    <property type="term" value="C:membrane"/>
    <property type="evidence" value="ECO:0007669"/>
    <property type="project" value="InterPro"/>
</dbReference>
<keyword evidence="6 12" id="KW-0418">Kinase</keyword>
<feature type="transmembrane region" description="Helical" evidence="10">
    <location>
        <begin position="73"/>
        <end position="92"/>
    </location>
</feature>
<feature type="transmembrane region" description="Helical" evidence="10">
    <location>
        <begin position="98"/>
        <end position="131"/>
    </location>
</feature>
<feature type="region of interest" description="Disordered" evidence="9">
    <location>
        <begin position="1"/>
        <end position="27"/>
    </location>
</feature>
<proteinExistence type="predicted"/>
<keyword evidence="10" id="KW-0472">Membrane</keyword>